<evidence type="ECO:0000313" key="2">
    <source>
        <dbReference type="EMBL" id="ABY83481.1"/>
    </source>
</evidence>
<sequence>MPIWDDTDEFRVRVRHVRALRYTDTLYLGRRRRPGHRRSPAAPPTSPAHQAGQFLLWEATHRVTTSSCWRRLRRTCRSRSWRLAVSGSSHPSLIRAIFH</sequence>
<name>B0LU13_9ACTN</name>
<gene>
    <name evidence="2" type="ORF">pSHK1.12</name>
</gene>
<feature type="compositionally biased region" description="Basic residues" evidence="1">
    <location>
        <begin position="30"/>
        <end position="39"/>
    </location>
</feature>
<dbReference type="AlphaFoldDB" id="B0LU13"/>
<feature type="region of interest" description="Disordered" evidence="1">
    <location>
        <begin position="30"/>
        <end position="49"/>
    </location>
</feature>
<organism evidence="2">
    <name type="scientific">Streptomyces sp. HK1</name>
    <dbReference type="NCBI Taxonomy" id="405041"/>
    <lineage>
        <taxon>Bacteria</taxon>
        <taxon>Bacillati</taxon>
        <taxon>Actinomycetota</taxon>
        <taxon>Actinomycetes</taxon>
        <taxon>Kitasatosporales</taxon>
        <taxon>Streptomycetaceae</taxon>
        <taxon>Streptomyces</taxon>
    </lineage>
</organism>
<accession>B0LU13</accession>
<proteinExistence type="predicted"/>
<reference evidence="2" key="1">
    <citation type="journal article" date="2011" name="Acta Biochim. Biophys. Sin.">
        <title>Characterization of the multiple CRISPR loci on Streptomyces linear plasmid pSHK1.</title>
        <authorList>
            <person name="Guo P."/>
            <person name="Cheng Q."/>
            <person name="Xie P."/>
            <person name="Fan Y."/>
            <person name="Jiang W."/>
            <person name="Qin Z."/>
        </authorList>
    </citation>
    <scope>NUCLEOTIDE SEQUENCE</scope>
    <source>
        <strain evidence="2">HK1</strain>
        <plasmid evidence="2">pSHK1</plasmid>
    </source>
</reference>
<geneLocation type="plasmid" evidence="2">
    <name>pSHK1</name>
</geneLocation>
<evidence type="ECO:0000256" key="1">
    <source>
        <dbReference type="SAM" id="MobiDB-lite"/>
    </source>
</evidence>
<dbReference type="EMBL" id="EU372836">
    <property type="protein sequence ID" value="ABY83481.1"/>
    <property type="molecule type" value="Genomic_DNA"/>
</dbReference>
<protein>
    <submittedName>
        <fullName evidence="2">Uncharacterized protein</fullName>
    </submittedName>
</protein>
<keyword evidence="2" id="KW-0614">Plasmid</keyword>